<protein>
    <recommendedName>
        <fullName evidence="2">Cas12f1-like TNB domain-containing protein</fullName>
    </recommendedName>
</protein>
<dbReference type="Proteomes" id="UP000242972">
    <property type="component" value="Unassembled WGS sequence"/>
</dbReference>
<proteinExistence type="predicted"/>
<gene>
    <name evidence="3" type="ORF">C7B46_01915</name>
</gene>
<accession>A0A2T2XL22</accession>
<evidence type="ECO:0000256" key="1">
    <source>
        <dbReference type="ARBA" id="ARBA00023125"/>
    </source>
</evidence>
<feature type="domain" description="Cas12f1-like TNB" evidence="2">
    <location>
        <begin position="2"/>
        <end position="34"/>
    </location>
</feature>
<dbReference type="InterPro" id="IPR010095">
    <property type="entry name" value="Cas12f1-like_TNB"/>
</dbReference>
<organism evidence="3 4">
    <name type="scientific">Sulfobacillus benefaciens</name>
    <dbReference type="NCBI Taxonomy" id="453960"/>
    <lineage>
        <taxon>Bacteria</taxon>
        <taxon>Bacillati</taxon>
        <taxon>Bacillota</taxon>
        <taxon>Clostridia</taxon>
        <taxon>Eubacteriales</taxon>
        <taxon>Clostridiales Family XVII. Incertae Sedis</taxon>
        <taxon>Sulfobacillus</taxon>
    </lineage>
</organism>
<sequence>MVVNRWYPSSNICSRCGYKMLSMPHSVREWTCPASSGGRLVLEILRSRDS</sequence>
<evidence type="ECO:0000313" key="3">
    <source>
        <dbReference type="EMBL" id="PSR35190.1"/>
    </source>
</evidence>
<dbReference type="AlphaFoldDB" id="A0A2T2XL22"/>
<dbReference type="EMBL" id="PXYW01000003">
    <property type="protein sequence ID" value="PSR35190.1"/>
    <property type="molecule type" value="Genomic_DNA"/>
</dbReference>
<comment type="caution">
    <text evidence="3">The sequence shown here is derived from an EMBL/GenBank/DDBJ whole genome shotgun (WGS) entry which is preliminary data.</text>
</comment>
<evidence type="ECO:0000259" key="2">
    <source>
        <dbReference type="Pfam" id="PF07282"/>
    </source>
</evidence>
<evidence type="ECO:0000313" key="4">
    <source>
        <dbReference type="Proteomes" id="UP000242972"/>
    </source>
</evidence>
<keyword evidence="1" id="KW-0238">DNA-binding</keyword>
<name>A0A2T2XL22_9FIRM</name>
<dbReference type="Pfam" id="PF07282">
    <property type="entry name" value="Cas12f1-like_TNB"/>
    <property type="match status" value="1"/>
</dbReference>
<dbReference type="GO" id="GO:0003677">
    <property type="term" value="F:DNA binding"/>
    <property type="evidence" value="ECO:0007669"/>
    <property type="project" value="UniProtKB-KW"/>
</dbReference>
<reference evidence="3 4" key="1">
    <citation type="journal article" date="2014" name="BMC Genomics">
        <title>Comparison of environmental and isolate Sulfobacillus genomes reveals diverse carbon, sulfur, nitrogen, and hydrogen metabolisms.</title>
        <authorList>
            <person name="Justice N.B."/>
            <person name="Norman A."/>
            <person name="Brown C.T."/>
            <person name="Singh A."/>
            <person name="Thomas B.C."/>
            <person name="Banfield J.F."/>
        </authorList>
    </citation>
    <scope>NUCLEOTIDE SEQUENCE [LARGE SCALE GENOMIC DNA]</scope>
    <source>
        <strain evidence="3">AMDSBA4</strain>
    </source>
</reference>